<evidence type="ECO:0000256" key="8">
    <source>
        <dbReference type="ARBA" id="ARBA00023014"/>
    </source>
</evidence>
<dbReference type="Pfam" id="PF04055">
    <property type="entry name" value="Radical_SAM"/>
    <property type="match status" value="1"/>
</dbReference>
<evidence type="ECO:0000259" key="11">
    <source>
        <dbReference type="PROSITE" id="PS51918"/>
    </source>
</evidence>
<dbReference type="InterPro" id="IPR034505">
    <property type="entry name" value="Coproporphyrinogen-III_oxidase"/>
</dbReference>
<dbReference type="RefSeq" id="WP_213041483.1">
    <property type="nucleotide sequence ID" value="NZ_CAJNBJ010000002.1"/>
</dbReference>
<dbReference type="SMART" id="SM00729">
    <property type="entry name" value="Elp3"/>
    <property type="match status" value="1"/>
</dbReference>
<evidence type="ECO:0000256" key="4">
    <source>
        <dbReference type="ARBA" id="ARBA00022617"/>
    </source>
</evidence>
<keyword evidence="6 10" id="KW-0479">Metal-binding</keyword>
<gene>
    <name evidence="12" type="ORF">NSPZN2_100106</name>
</gene>
<evidence type="ECO:0000256" key="9">
    <source>
        <dbReference type="ARBA" id="ARBA00023186"/>
    </source>
</evidence>
<dbReference type="Proteomes" id="UP000675880">
    <property type="component" value="Unassembled WGS sequence"/>
</dbReference>
<dbReference type="InterPro" id="IPR007197">
    <property type="entry name" value="rSAM"/>
</dbReference>
<dbReference type="SFLD" id="SFLDG01082">
    <property type="entry name" value="B12-binding_domain_containing"/>
    <property type="match status" value="1"/>
</dbReference>
<evidence type="ECO:0000256" key="10">
    <source>
        <dbReference type="RuleBase" id="RU364116"/>
    </source>
</evidence>
<keyword evidence="4 10" id="KW-0349">Heme</keyword>
<evidence type="ECO:0000256" key="1">
    <source>
        <dbReference type="ARBA" id="ARBA00001966"/>
    </source>
</evidence>
<organism evidence="12 13">
    <name type="scientific">Nitrospira defluvii</name>
    <dbReference type="NCBI Taxonomy" id="330214"/>
    <lineage>
        <taxon>Bacteria</taxon>
        <taxon>Pseudomonadati</taxon>
        <taxon>Nitrospirota</taxon>
        <taxon>Nitrospiria</taxon>
        <taxon>Nitrospirales</taxon>
        <taxon>Nitrospiraceae</taxon>
        <taxon>Nitrospira</taxon>
    </lineage>
</organism>
<proteinExistence type="inferred from homology"/>
<dbReference type="PROSITE" id="PS51918">
    <property type="entry name" value="RADICAL_SAM"/>
    <property type="match status" value="1"/>
</dbReference>
<keyword evidence="8 10" id="KW-0411">Iron-sulfur</keyword>
<sequence length="417" mass="45319">MRQTTDQGLYIHVPFCHQRCHFCAFYLEIHHPHAAVEFVASLLTEVRLYAEDSPLDPRPLGSIYFGGGTPTTLDADHLTRILSAAREAFGLESDAEVTVEAHPGSVTSESLRELRSSGFTRLSLGAESMNQSELDRVGRPGSPLNTRQVLTTAREAGFENINLDLMYGLPGQTVASWNNSLQEILALNPTHLSCYALTVEDGTALQTAILRGRIPAPDESLQNELEDLAETTLAGAGYRRYEISNYCRPGFASRHNRLHWTGGHYLGLGPSAQSSVGGRRFGNVSNLAAYHSSLQNGRLPVSESEQLSRAHQACDRLIFGLRLTEGVALNEINALSFRGLAGTIDRLAADRLLERNGHVVRLAARGRRYADTVAVALLAGIEEAPHSASALDFSPLPRQQCTEAADDIVVGREAASP</sequence>
<name>A0ABM8R0H6_9BACT</name>
<dbReference type="InterPro" id="IPR013785">
    <property type="entry name" value="Aldolase_TIM"/>
</dbReference>
<dbReference type="PANTHER" id="PTHR13932:SF5">
    <property type="entry name" value="RADICAL S-ADENOSYL METHIONINE DOMAIN-CONTAINING PROTEIN 1, MITOCHONDRIAL"/>
    <property type="match status" value="1"/>
</dbReference>
<dbReference type="PANTHER" id="PTHR13932">
    <property type="entry name" value="COPROPORPHYRINIGEN III OXIDASE"/>
    <property type="match status" value="1"/>
</dbReference>
<dbReference type="Gene3D" id="3.20.20.70">
    <property type="entry name" value="Aldolase class I"/>
    <property type="match status" value="1"/>
</dbReference>
<comment type="function">
    <text evidence="10">Probably acts as a heme chaperone, transferring heme to an unknown acceptor. Binds one molecule of heme per monomer, possibly covalently. Binds 1 [4Fe-4S] cluster. The cluster is coordinated with 3 cysteines and an exchangeable S-adenosyl-L-methionine.</text>
</comment>
<reference evidence="12 13" key="1">
    <citation type="submission" date="2021-02" db="EMBL/GenBank/DDBJ databases">
        <authorList>
            <person name="Han P."/>
        </authorList>
    </citation>
    <scope>NUCLEOTIDE SEQUENCE [LARGE SCALE GENOMIC DNA]</scope>
    <source>
        <strain evidence="12">Candidatus Nitrospira sp. ZN2</strain>
    </source>
</reference>
<dbReference type="SFLD" id="SFLDS00029">
    <property type="entry name" value="Radical_SAM"/>
    <property type="match status" value="1"/>
</dbReference>
<evidence type="ECO:0000256" key="6">
    <source>
        <dbReference type="ARBA" id="ARBA00022723"/>
    </source>
</evidence>
<dbReference type="SFLD" id="SFLDF00288">
    <property type="entry name" value="HemN-like__clustered_with_nucl"/>
    <property type="match status" value="1"/>
</dbReference>
<dbReference type="Pfam" id="PF06969">
    <property type="entry name" value="HemN_C"/>
    <property type="match status" value="1"/>
</dbReference>
<comment type="subcellular location">
    <subcellularLocation>
        <location evidence="10">Cytoplasm</location>
    </subcellularLocation>
</comment>
<dbReference type="EMBL" id="CAJNBJ010000002">
    <property type="protein sequence ID" value="CAE6726091.1"/>
    <property type="molecule type" value="Genomic_DNA"/>
</dbReference>
<dbReference type="InterPro" id="IPR010723">
    <property type="entry name" value="HemN_C"/>
</dbReference>
<evidence type="ECO:0000313" key="12">
    <source>
        <dbReference type="EMBL" id="CAE6726091.1"/>
    </source>
</evidence>
<keyword evidence="10" id="KW-0004">4Fe-4S</keyword>
<evidence type="ECO:0000313" key="13">
    <source>
        <dbReference type="Proteomes" id="UP000675880"/>
    </source>
</evidence>
<evidence type="ECO:0000256" key="2">
    <source>
        <dbReference type="ARBA" id="ARBA00006100"/>
    </source>
</evidence>
<dbReference type="SFLD" id="SFLDF00562">
    <property type="entry name" value="HemN-like__clustered_with_heat"/>
    <property type="match status" value="1"/>
</dbReference>
<evidence type="ECO:0000256" key="7">
    <source>
        <dbReference type="ARBA" id="ARBA00023004"/>
    </source>
</evidence>
<keyword evidence="5 10" id="KW-0949">S-adenosyl-L-methionine</keyword>
<dbReference type="InterPro" id="IPR006638">
    <property type="entry name" value="Elp3/MiaA/NifB-like_rSAM"/>
</dbReference>
<comment type="cofactor">
    <cofactor evidence="1">
        <name>[4Fe-4S] cluster</name>
        <dbReference type="ChEBI" id="CHEBI:49883"/>
    </cofactor>
</comment>
<dbReference type="InterPro" id="IPR004559">
    <property type="entry name" value="HemW-like"/>
</dbReference>
<keyword evidence="7 10" id="KW-0408">Iron</keyword>
<comment type="caution">
    <text evidence="12">The sequence shown here is derived from an EMBL/GenBank/DDBJ whole genome shotgun (WGS) entry which is preliminary data.</text>
</comment>
<protein>
    <recommendedName>
        <fullName evidence="3 10">Heme chaperone HemW</fullName>
    </recommendedName>
</protein>
<comment type="similarity">
    <text evidence="2">Belongs to the anaerobic coproporphyrinogen-III oxidase family. HemW subfamily.</text>
</comment>
<feature type="domain" description="Radical SAM core" evidence="11">
    <location>
        <begin position="1"/>
        <end position="239"/>
    </location>
</feature>
<dbReference type="SUPFAM" id="SSF102114">
    <property type="entry name" value="Radical SAM enzymes"/>
    <property type="match status" value="1"/>
</dbReference>
<evidence type="ECO:0000256" key="3">
    <source>
        <dbReference type="ARBA" id="ARBA00017228"/>
    </source>
</evidence>
<keyword evidence="9 10" id="KW-0143">Chaperone</keyword>
<keyword evidence="10" id="KW-0963">Cytoplasm</keyword>
<dbReference type="SFLD" id="SFLDG01065">
    <property type="entry name" value="anaerobic_coproporphyrinogen-I"/>
    <property type="match status" value="1"/>
</dbReference>
<dbReference type="CDD" id="cd01335">
    <property type="entry name" value="Radical_SAM"/>
    <property type="match status" value="1"/>
</dbReference>
<evidence type="ECO:0000256" key="5">
    <source>
        <dbReference type="ARBA" id="ARBA00022691"/>
    </source>
</evidence>
<accession>A0ABM8R0H6</accession>
<keyword evidence="13" id="KW-1185">Reference proteome</keyword>
<dbReference type="InterPro" id="IPR058240">
    <property type="entry name" value="rSAM_sf"/>
</dbReference>
<dbReference type="NCBIfam" id="TIGR00539">
    <property type="entry name" value="hemN_rel"/>
    <property type="match status" value="1"/>
</dbReference>